<dbReference type="Gene3D" id="1.20.1250.20">
    <property type="entry name" value="MFS general substrate transporter like domains"/>
    <property type="match status" value="1"/>
</dbReference>
<sequence>MSGAPDETAQTAENARESAGAAPPATAPPKELPRWRRVLVDTTPLRNVAYRRLFLGQSVAFIGYQLTAVAVPVQMYAITDSSFWVGMLGVAGLVPLILFGLWGGAVADAVDRRTLLLISSVVLWVATGALVVQSLFGVDSPWLLLALTALQSAAFAISGPTRSAIIPRLVPIEQVPSANTLNFTASNFGTVVGPLLAGLILAQWSYAVAYGVDAVLFTFALYAAARLPHLEPIGERVSPGLRAVGQGLAFIALKPVLLMSFAVDIIAMVFAMPRALFPQVANDWYGGGEAVGWLFAAIAIGSVLAGLSSGWIGRVKRQGLALTVAVMGWGLAVAAAGLARSLWLAVALLAVAGAADLVSAVYRQTILQVYAPDEMRGRMQGVFTVVVAGGPRLGDLRAGVTESWFGPTVSWVGGGLVCVVLVALVALAVPKFLRYDGNPRS</sequence>
<evidence type="ECO:0000313" key="11">
    <source>
        <dbReference type="Proteomes" id="UP000021053"/>
    </source>
</evidence>
<evidence type="ECO:0000256" key="3">
    <source>
        <dbReference type="ARBA" id="ARBA00022475"/>
    </source>
</evidence>
<feature type="transmembrane region" description="Helical" evidence="8">
    <location>
        <begin position="180"/>
        <end position="201"/>
    </location>
</feature>
<keyword evidence="6 8" id="KW-0472">Membrane</keyword>
<organism evidence="10 11">
    <name type="scientific">Cryptosporangium arvum DSM 44712</name>
    <dbReference type="NCBI Taxonomy" id="927661"/>
    <lineage>
        <taxon>Bacteria</taxon>
        <taxon>Bacillati</taxon>
        <taxon>Actinomycetota</taxon>
        <taxon>Actinomycetes</taxon>
        <taxon>Cryptosporangiales</taxon>
        <taxon>Cryptosporangiaceae</taxon>
        <taxon>Cryptosporangium</taxon>
    </lineage>
</organism>
<proteinExistence type="predicted"/>
<evidence type="ECO:0000256" key="7">
    <source>
        <dbReference type="SAM" id="MobiDB-lite"/>
    </source>
</evidence>
<gene>
    <name evidence="10" type="ORF">CryarDRAFT_0572</name>
</gene>
<evidence type="ECO:0000256" key="2">
    <source>
        <dbReference type="ARBA" id="ARBA00022448"/>
    </source>
</evidence>
<feature type="transmembrane region" description="Helical" evidence="8">
    <location>
        <begin position="248"/>
        <end position="270"/>
    </location>
</feature>
<accession>A0A011ABX3</accession>
<dbReference type="Pfam" id="PF05977">
    <property type="entry name" value="MFS_3"/>
    <property type="match status" value="1"/>
</dbReference>
<evidence type="ECO:0000259" key="9">
    <source>
        <dbReference type="PROSITE" id="PS50850"/>
    </source>
</evidence>
<feature type="domain" description="Major facilitator superfamily (MFS) profile" evidence="9">
    <location>
        <begin position="248"/>
        <end position="441"/>
    </location>
</feature>
<dbReference type="InterPro" id="IPR010290">
    <property type="entry name" value="TM_effector"/>
</dbReference>
<dbReference type="PROSITE" id="PS50850">
    <property type="entry name" value="MFS"/>
    <property type="match status" value="1"/>
</dbReference>
<dbReference type="InterPro" id="IPR020846">
    <property type="entry name" value="MFS_dom"/>
</dbReference>
<evidence type="ECO:0000256" key="5">
    <source>
        <dbReference type="ARBA" id="ARBA00022989"/>
    </source>
</evidence>
<evidence type="ECO:0000256" key="8">
    <source>
        <dbReference type="SAM" id="Phobius"/>
    </source>
</evidence>
<reference evidence="10 11" key="1">
    <citation type="submission" date="2013-07" db="EMBL/GenBank/DDBJ databases">
        <authorList>
            <consortium name="DOE Joint Genome Institute"/>
            <person name="Eisen J."/>
            <person name="Huntemann M."/>
            <person name="Han J."/>
            <person name="Chen A."/>
            <person name="Kyrpides N."/>
            <person name="Mavromatis K."/>
            <person name="Markowitz V."/>
            <person name="Palaniappan K."/>
            <person name="Ivanova N."/>
            <person name="Schaumberg A."/>
            <person name="Pati A."/>
            <person name="Liolios K."/>
            <person name="Nordberg H.P."/>
            <person name="Cantor M.N."/>
            <person name="Hua S.X."/>
            <person name="Woyke T."/>
        </authorList>
    </citation>
    <scope>NUCLEOTIDE SEQUENCE [LARGE SCALE GENOMIC DNA]</scope>
    <source>
        <strain evidence="10 11">DSM 44712</strain>
    </source>
</reference>
<feature type="region of interest" description="Disordered" evidence="7">
    <location>
        <begin position="1"/>
        <end position="30"/>
    </location>
</feature>
<comment type="caution">
    <text evidence="10">The sequence shown here is derived from an EMBL/GenBank/DDBJ whole genome shotgun (WGS) entry which is preliminary data.</text>
</comment>
<evidence type="ECO:0000256" key="4">
    <source>
        <dbReference type="ARBA" id="ARBA00022692"/>
    </source>
</evidence>
<feature type="transmembrane region" description="Helical" evidence="8">
    <location>
        <begin position="342"/>
        <end position="362"/>
    </location>
</feature>
<keyword evidence="4 8" id="KW-0812">Transmembrane</keyword>
<keyword evidence="5 8" id="KW-1133">Transmembrane helix</keyword>
<dbReference type="PATRIC" id="fig|927661.3.peg.559"/>
<feature type="transmembrane region" description="Helical" evidence="8">
    <location>
        <begin position="290"/>
        <end position="312"/>
    </location>
</feature>
<evidence type="ECO:0000313" key="10">
    <source>
        <dbReference type="EMBL" id="EXG79531.1"/>
    </source>
</evidence>
<feature type="transmembrane region" description="Helical" evidence="8">
    <location>
        <begin position="53"/>
        <end position="77"/>
    </location>
</feature>
<feature type="transmembrane region" description="Helical" evidence="8">
    <location>
        <begin position="142"/>
        <end position="159"/>
    </location>
</feature>
<name>A0A011ABX3_9ACTN</name>
<dbReference type="Proteomes" id="UP000021053">
    <property type="component" value="Unassembled WGS sequence"/>
</dbReference>
<dbReference type="OrthoDB" id="5494559at2"/>
<feature type="transmembrane region" description="Helical" evidence="8">
    <location>
        <begin position="319"/>
        <end position="336"/>
    </location>
</feature>
<keyword evidence="11" id="KW-1185">Reference proteome</keyword>
<dbReference type="EMBL" id="JFBT01000001">
    <property type="protein sequence ID" value="EXG79531.1"/>
    <property type="molecule type" value="Genomic_DNA"/>
</dbReference>
<feature type="transmembrane region" description="Helical" evidence="8">
    <location>
        <begin position="83"/>
        <end position="103"/>
    </location>
</feature>
<evidence type="ECO:0000256" key="6">
    <source>
        <dbReference type="ARBA" id="ARBA00023136"/>
    </source>
</evidence>
<dbReference type="GO" id="GO:0005886">
    <property type="term" value="C:plasma membrane"/>
    <property type="evidence" value="ECO:0007669"/>
    <property type="project" value="UniProtKB-SubCell"/>
</dbReference>
<dbReference type="CDD" id="cd06173">
    <property type="entry name" value="MFS_MefA_like"/>
    <property type="match status" value="1"/>
</dbReference>
<evidence type="ECO:0000256" key="1">
    <source>
        <dbReference type="ARBA" id="ARBA00004429"/>
    </source>
</evidence>
<dbReference type="PANTHER" id="PTHR23513:SF9">
    <property type="entry name" value="ENTEROBACTIN EXPORTER ENTS"/>
    <property type="match status" value="1"/>
</dbReference>
<protein>
    <submittedName>
        <fullName evidence="10">Arabinose efflux permease family protein</fullName>
    </submittedName>
</protein>
<dbReference type="AlphaFoldDB" id="A0A011ABX3"/>
<feature type="transmembrane region" description="Helical" evidence="8">
    <location>
        <begin position="115"/>
        <end position="136"/>
    </location>
</feature>
<dbReference type="SUPFAM" id="SSF103473">
    <property type="entry name" value="MFS general substrate transporter"/>
    <property type="match status" value="1"/>
</dbReference>
<dbReference type="PANTHER" id="PTHR23513">
    <property type="entry name" value="INTEGRAL MEMBRANE EFFLUX PROTEIN-RELATED"/>
    <property type="match status" value="1"/>
</dbReference>
<dbReference type="HOGENOM" id="CLU_034180_11_0_11"/>
<keyword evidence="2" id="KW-0813">Transport</keyword>
<feature type="transmembrane region" description="Helical" evidence="8">
    <location>
        <begin position="412"/>
        <end position="433"/>
    </location>
</feature>
<comment type="subcellular location">
    <subcellularLocation>
        <location evidence="1">Cell inner membrane</location>
        <topology evidence="1">Multi-pass membrane protein</topology>
    </subcellularLocation>
</comment>
<dbReference type="InterPro" id="IPR036259">
    <property type="entry name" value="MFS_trans_sf"/>
</dbReference>
<feature type="transmembrane region" description="Helical" evidence="8">
    <location>
        <begin position="207"/>
        <end position="227"/>
    </location>
</feature>
<dbReference type="GO" id="GO:0022857">
    <property type="term" value="F:transmembrane transporter activity"/>
    <property type="evidence" value="ECO:0007669"/>
    <property type="project" value="InterPro"/>
</dbReference>
<keyword evidence="3" id="KW-1003">Cell membrane</keyword>